<dbReference type="EMBL" id="UINC01088496">
    <property type="protein sequence ID" value="SVC38777.1"/>
    <property type="molecule type" value="Genomic_DNA"/>
</dbReference>
<organism evidence="1">
    <name type="scientific">marine metagenome</name>
    <dbReference type="NCBI Taxonomy" id="408172"/>
    <lineage>
        <taxon>unclassified sequences</taxon>
        <taxon>metagenomes</taxon>
        <taxon>ecological metagenomes</taxon>
    </lineage>
</organism>
<accession>A0A382LTW9</accession>
<gene>
    <name evidence="1" type="ORF">METZ01_LOCUS291631</name>
</gene>
<protein>
    <submittedName>
        <fullName evidence="1">Uncharacterized protein</fullName>
    </submittedName>
</protein>
<name>A0A382LTW9_9ZZZZ</name>
<feature type="non-terminal residue" evidence="1">
    <location>
        <position position="25"/>
    </location>
</feature>
<reference evidence="1" key="1">
    <citation type="submission" date="2018-05" db="EMBL/GenBank/DDBJ databases">
        <authorList>
            <person name="Lanie J.A."/>
            <person name="Ng W.-L."/>
            <person name="Kazmierczak K.M."/>
            <person name="Andrzejewski T.M."/>
            <person name="Davidsen T.M."/>
            <person name="Wayne K.J."/>
            <person name="Tettelin H."/>
            <person name="Glass J.I."/>
            <person name="Rusch D."/>
            <person name="Podicherti R."/>
            <person name="Tsui H.-C.T."/>
            <person name="Winkler M.E."/>
        </authorList>
    </citation>
    <scope>NUCLEOTIDE SEQUENCE</scope>
</reference>
<dbReference type="AlphaFoldDB" id="A0A382LTW9"/>
<sequence>MNQLNLFEYKWNNDIPPTLNEEYFE</sequence>
<evidence type="ECO:0000313" key="1">
    <source>
        <dbReference type="EMBL" id="SVC38777.1"/>
    </source>
</evidence>
<proteinExistence type="predicted"/>